<dbReference type="RefSeq" id="XP_025405260.1">
    <property type="nucleotide sequence ID" value="XM_025549475.1"/>
</dbReference>
<dbReference type="Proteomes" id="UP000694846">
    <property type="component" value="Unplaced"/>
</dbReference>
<accession>A0A2S2PXL4</accession>
<evidence type="ECO:0000313" key="2">
    <source>
        <dbReference type="Proteomes" id="UP000694846"/>
    </source>
</evidence>
<dbReference type="EMBL" id="GGMS01000897">
    <property type="protein sequence ID" value="MBY70100.1"/>
    <property type="molecule type" value="Transcribed_RNA"/>
</dbReference>
<dbReference type="GeneID" id="112679601"/>
<organism evidence="1">
    <name type="scientific">Sipha flava</name>
    <name type="common">yellow sugarcane aphid</name>
    <dbReference type="NCBI Taxonomy" id="143950"/>
    <lineage>
        <taxon>Eukaryota</taxon>
        <taxon>Metazoa</taxon>
        <taxon>Ecdysozoa</taxon>
        <taxon>Arthropoda</taxon>
        <taxon>Hexapoda</taxon>
        <taxon>Insecta</taxon>
        <taxon>Pterygota</taxon>
        <taxon>Neoptera</taxon>
        <taxon>Paraneoptera</taxon>
        <taxon>Hemiptera</taxon>
        <taxon>Sternorrhyncha</taxon>
        <taxon>Aphidomorpha</taxon>
        <taxon>Aphidoidea</taxon>
        <taxon>Aphididae</taxon>
        <taxon>Sipha</taxon>
    </lineage>
</organism>
<evidence type="ECO:0000313" key="1">
    <source>
        <dbReference type="EMBL" id="MBY70100.1"/>
    </source>
</evidence>
<reference evidence="1" key="1">
    <citation type="submission" date="2018-04" db="EMBL/GenBank/DDBJ databases">
        <title>Transcriptome assembly of Sipha flava.</title>
        <authorList>
            <person name="Scully E.D."/>
            <person name="Geib S.M."/>
            <person name="Palmer N.A."/>
            <person name="Koch K."/>
            <person name="Bradshaw J."/>
            <person name="Heng-Moss T."/>
            <person name="Sarath G."/>
        </authorList>
    </citation>
    <scope>NUCLEOTIDE SEQUENCE</scope>
</reference>
<evidence type="ECO:0000313" key="3">
    <source>
        <dbReference type="RefSeq" id="XP_025405260.1"/>
    </source>
</evidence>
<gene>
    <name evidence="3" type="primary">LOC112679601</name>
    <name evidence="1" type="ORF">g.117839</name>
</gene>
<name>A0A2S2PXL4_9HEMI</name>
<reference evidence="3" key="2">
    <citation type="submission" date="2025-04" db="UniProtKB">
        <authorList>
            <consortium name="RefSeq"/>
        </authorList>
    </citation>
    <scope>IDENTIFICATION</scope>
    <source>
        <tissue evidence="3">Whole body</tissue>
    </source>
</reference>
<dbReference type="AlphaFoldDB" id="A0A2S2PXL4"/>
<protein>
    <submittedName>
        <fullName evidence="3">Uncharacterized protein LOC112679601</fullName>
    </submittedName>
</protein>
<dbReference type="OrthoDB" id="6623418at2759"/>
<sequence length="122" mass="14305">MDIRTSTIYTYNHQLTYQLIAELAKAKGNIRRKYSALKLGDAKATTIVSRTLKPIIDPLEKKYPLYTYQNNQLITRNTKKKNFESWFKSQAKDWIYDPKKLSNGTIRLVDKEIKFIDNSVVE</sequence>
<proteinExistence type="predicted"/>
<keyword evidence="2" id="KW-1185">Reference proteome</keyword>